<protein>
    <submittedName>
        <fullName evidence="6">FAD-dependent oxidoreductase</fullName>
    </submittedName>
</protein>
<dbReference type="EMBL" id="JAZEWV010000007">
    <property type="protein sequence ID" value="MEE4542590.1"/>
    <property type="molecule type" value="Genomic_DNA"/>
</dbReference>
<evidence type="ECO:0000313" key="6">
    <source>
        <dbReference type="EMBL" id="MEE4542590.1"/>
    </source>
</evidence>
<dbReference type="Gene3D" id="3.50.50.60">
    <property type="entry name" value="FAD/NAD(P)-binding domain"/>
    <property type="match status" value="1"/>
</dbReference>
<sequence>MTKTYEAVVVGAGMFGAAAAKYLSRAGAEVMVVGPEEPPDLAQAQLADFGAHFDEARITRRLGWDPVWGALDARSLGRFRDIEAEAGTSFFQECGSLVLMARSITHRTDAILDQCGSEGIDVERLSADAIVQELPALGAIPLEGGTEGLLERKQAGYLNPRQLVAAQLNLAQAAGARLLRATVTSVSRDGAAGPWRIRTEAAGAVEEVEARQLVVAAGAMANLSGALPPGSELDFQIFTEPNLLYEVADEQLEHLQTLPAIVTVDPEDTGNDNMTVYLLPPIRYPDGKWYVRIGPGMQPIIEELETADEIRAWYSAQRITPEQADFLSRMMRLMVPSLAPVSVREACCIIEKTPSRYPYIGHLDGDDSLTVVAGGNGHGARGSDEIGRLAARIVLGEPWDCPIPQETFQPRAAPAQRRTDVTRPGYLKPPFGLC</sequence>
<dbReference type="InterPro" id="IPR036188">
    <property type="entry name" value="FAD/NAD-bd_sf"/>
</dbReference>
<proteinExistence type="predicted"/>
<dbReference type="PANTHER" id="PTHR10961:SF10">
    <property type="entry name" value="FAD DEPENDENT OXIDOREDUCTASE DOMAIN-CONTAINING PROTEIN"/>
    <property type="match status" value="1"/>
</dbReference>
<name>A0ABU7P9V6_9ACTN</name>
<dbReference type="RefSeq" id="WP_330794521.1">
    <property type="nucleotide sequence ID" value="NZ_JAZEWV010000007.1"/>
</dbReference>
<comment type="caution">
    <text evidence="6">The sequence shown here is derived from an EMBL/GenBank/DDBJ whole genome shotgun (WGS) entry which is preliminary data.</text>
</comment>
<keyword evidence="4" id="KW-0560">Oxidoreductase</keyword>
<evidence type="ECO:0000256" key="3">
    <source>
        <dbReference type="ARBA" id="ARBA00022827"/>
    </source>
</evidence>
<keyword evidence="7" id="KW-1185">Reference proteome</keyword>
<comment type="cofactor">
    <cofactor evidence="1">
        <name>FAD</name>
        <dbReference type="ChEBI" id="CHEBI:57692"/>
    </cofactor>
</comment>
<evidence type="ECO:0000313" key="7">
    <source>
        <dbReference type="Proteomes" id="UP001344658"/>
    </source>
</evidence>
<feature type="domain" description="FAD dependent oxidoreductase" evidence="5">
    <location>
        <begin position="7"/>
        <end position="392"/>
    </location>
</feature>
<gene>
    <name evidence="6" type="ORF">V2S66_11510</name>
</gene>
<dbReference type="Proteomes" id="UP001344658">
    <property type="component" value="Unassembled WGS sequence"/>
</dbReference>
<dbReference type="SUPFAM" id="SSF51905">
    <property type="entry name" value="FAD/NAD(P)-binding domain"/>
    <property type="match status" value="1"/>
</dbReference>
<evidence type="ECO:0000256" key="4">
    <source>
        <dbReference type="ARBA" id="ARBA00023002"/>
    </source>
</evidence>
<evidence type="ECO:0000256" key="1">
    <source>
        <dbReference type="ARBA" id="ARBA00001974"/>
    </source>
</evidence>
<dbReference type="InterPro" id="IPR006076">
    <property type="entry name" value="FAD-dep_OxRdtase"/>
</dbReference>
<keyword evidence="3" id="KW-0274">FAD</keyword>
<evidence type="ECO:0000259" key="5">
    <source>
        <dbReference type="Pfam" id="PF01266"/>
    </source>
</evidence>
<dbReference type="Pfam" id="PF01266">
    <property type="entry name" value="DAO"/>
    <property type="match status" value="1"/>
</dbReference>
<reference evidence="6 7" key="1">
    <citation type="submission" date="2023-12" db="EMBL/GenBank/DDBJ databases">
        <title>Streptomyces sp. V4-01.</title>
        <authorList>
            <person name="Somphong A."/>
            <person name="Phongsopitanun W."/>
        </authorList>
    </citation>
    <scope>NUCLEOTIDE SEQUENCE [LARGE SCALE GENOMIC DNA]</scope>
    <source>
        <strain evidence="6 7">V4-01</strain>
    </source>
</reference>
<dbReference type="PANTHER" id="PTHR10961">
    <property type="entry name" value="PEROXISOMAL SARCOSINE OXIDASE"/>
    <property type="match status" value="1"/>
</dbReference>
<dbReference type="InterPro" id="IPR045170">
    <property type="entry name" value="MTOX"/>
</dbReference>
<evidence type="ECO:0000256" key="2">
    <source>
        <dbReference type="ARBA" id="ARBA00022630"/>
    </source>
</evidence>
<keyword evidence="2" id="KW-0285">Flavoprotein</keyword>
<organism evidence="6 7">
    <name type="scientific">Actinacidiphila polyblastidii</name>
    <dbReference type="NCBI Taxonomy" id="3110430"/>
    <lineage>
        <taxon>Bacteria</taxon>
        <taxon>Bacillati</taxon>
        <taxon>Actinomycetota</taxon>
        <taxon>Actinomycetes</taxon>
        <taxon>Kitasatosporales</taxon>
        <taxon>Streptomycetaceae</taxon>
        <taxon>Actinacidiphila</taxon>
    </lineage>
</organism>
<accession>A0ABU7P9V6</accession>
<dbReference type="Gene3D" id="3.30.9.10">
    <property type="entry name" value="D-Amino Acid Oxidase, subunit A, domain 2"/>
    <property type="match status" value="1"/>
</dbReference>